<organism evidence="2 3">
    <name type="scientific">Heliocybe sulcata</name>
    <dbReference type="NCBI Taxonomy" id="5364"/>
    <lineage>
        <taxon>Eukaryota</taxon>
        <taxon>Fungi</taxon>
        <taxon>Dikarya</taxon>
        <taxon>Basidiomycota</taxon>
        <taxon>Agaricomycotina</taxon>
        <taxon>Agaricomycetes</taxon>
        <taxon>Gloeophyllales</taxon>
        <taxon>Gloeophyllaceae</taxon>
        <taxon>Heliocybe</taxon>
    </lineage>
</organism>
<dbReference type="Proteomes" id="UP000305948">
    <property type="component" value="Unassembled WGS sequence"/>
</dbReference>
<reference evidence="2 3" key="1">
    <citation type="journal article" date="2019" name="Nat. Ecol. Evol.">
        <title>Megaphylogeny resolves global patterns of mushroom evolution.</title>
        <authorList>
            <person name="Varga T."/>
            <person name="Krizsan K."/>
            <person name="Foldi C."/>
            <person name="Dima B."/>
            <person name="Sanchez-Garcia M."/>
            <person name="Sanchez-Ramirez S."/>
            <person name="Szollosi G.J."/>
            <person name="Szarkandi J.G."/>
            <person name="Papp V."/>
            <person name="Albert L."/>
            <person name="Andreopoulos W."/>
            <person name="Angelini C."/>
            <person name="Antonin V."/>
            <person name="Barry K.W."/>
            <person name="Bougher N.L."/>
            <person name="Buchanan P."/>
            <person name="Buyck B."/>
            <person name="Bense V."/>
            <person name="Catcheside P."/>
            <person name="Chovatia M."/>
            <person name="Cooper J."/>
            <person name="Damon W."/>
            <person name="Desjardin D."/>
            <person name="Finy P."/>
            <person name="Geml J."/>
            <person name="Haridas S."/>
            <person name="Hughes K."/>
            <person name="Justo A."/>
            <person name="Karasinski D."/>
            <person name="Kautmanova I."/>
            <person name="Kiss B."/>
            <person name="Kocsube S."/>
            <person name="Kotiranta H."/>
            <person name="LaButti K.M."/>
            <person name="Lechner B.E."/>
            <person name="Liimatainen K."/>
            <person name="Lipzen A."/>
            <person name="Lukacs Z."/>
            <person name="Mihaltcheva S."/>
            <person name="Morgado L.N."/>
            <person name="Niskanen T."/>
            <person name="Noordeloos M.E."/>
            <person name="Ohm R.A."/>
            <person name="Ortiz-Santana B."/>
            <person name="Ovrebo C."/>
            <person name="Racz N."/>
            <person name="Riley R."/>
            <person name="Savchenko A."/>
            <person name="Shiryaev A."/>
            <person name="Soop K."/>
            <person name="Spirin V."/>
            <person name="Szebenyi C."/>
            <person name="Tomsovsky M."/>
            <person name="Tulloss R.E."/>
            <person name="Uehling J."/>
            <person name="Grigoriev I.V."/>
            <person name="Vagvolgyi C."/>
            <person name="Papp T."/>
            <person name="Martin F.M."/>
            <person name="Miettinen O."/>
            <person name="Hibbett D.S."/>
            <person name="Nagy L.G."/>
        </authorList>
    </citation>
    <scope>NUCLEOTIDE SEQUENCE [LARGE SCALE GENOMIC DNA]</scope>
    <source>
        <strain evidence="2 3">OMC1185</strain>
    </source>
</reference>
<sequence>MVAALFIPRAEAAVSLCCTTKMDQLRIRQMSCRLPLLMLATSTTCIPTNDLRPRRDATSGHARHSRQGSTSLTAVGSIAGIRRADAHSS</sequence>
<evidence type="ECO:0000256" key="1">
    <source>
        <dbReference type="SAM" id="MobiDB-lite"/>
    </source>
</evidence>
<proteinExistence type="predicted"/>
<gene>
    <name evidence="2" type="ORF">OE88DRAFT_1810827</name>
</gene>
<protein>
    <submittedName>
        <fullName evidence="2">Uncharacterized protein</fullName>
    </submittedName>
</protein>
<accession>A0A5C3MRQ7</accession>
<dbReference type="AlphaFoldDB" id="A0A5C3MRQ7"/>
<keyword evidence="3" id="KW-1185">Reference proteome</keyword>
<evidence type="ECO:0000313" key="2">
    <source>
        <dbReference type="EMBL" id="TFK47710.1"/>
    </source>
</evidence>
<name>A0A5C3MRQ7_9AGAM</name>
<evidence type="ECO:0000313" key="3">
    <source>
        <dbReference type="Proteomes" id="UP000305948"/>
    </source>
</evidence>
<feature type="region of interest" description="Disordered" evidence="1">
    <location>
        <begin position="49"/>
        <end position="89"/>
    </location>
</feature>
<dbReference type="EMBL" id="ML213522">
    <property type="protein sequence ID" value="TFK47710.1"/>
    <property type="molecule type" value="Genomic_DNA"/>
</dbReference>